<dbReference type="GO" id="GO:0006633">
    <property type="term" value="P:fatty acid biosynthetic process"/>
    <property type="evidence" value="ECO:0007669"/>
    <property type="project" value="TreeGrafter"/>
</dbReference>
<evidence type="ECO:0000256" key="2">
    <source>
        <dbReference type="ARBA" id="ARBA00022553"/>
    </source>
</evidence>
<dbReference type="GO" id="GO:0044550">
    <property type="term" value="P:secondary metabolite biosynthetic process"/>
    <property type="evidence" value="ECO:0007669"/>
    <property type="project" value="TreeGrafter"/>
</dbReference>
<dbReference type="InterPro" id="IPR020806">
    <property type="entry name" value="PKS_PP-bd"/>
</dbReference>
<evidence type="ECO:0000256" key="1">
    <source>
        <dbReference type="ARBA" id="ARBA00022450"/>
    </source>
</evidence>
<comment type="caution">
    <text evidence="5">The sequence shown here is derived from an EMBL/GenBank/DDBJ whole genome shotgun (WGS) entry which is preliminary data.</text>
</comment>
<protein>
    <recommendedName>
        <fullName evidence="4">Carrier domain-containing protein</fullName>
    </recommendedName>
</protein>
<dbReference type="SMART" id="SM00822">
    <property type="entry name" value="PKS_KR"/>
    <property type="match status" value="1"/>
</dbReference>
<evidence type="ECO:0000313" key="6">
    <source>
        <dbReference type="Proteomes" id="UP000194280"/>
    </source>
</evidence>
<dbReference type="Proteomes" id="UP000194280">
    <property type="component" value="Unassembled WGS sequence"/>
</dbReference>
<dbReference type="OrthoDB" id="5334845at2759"/>
<dbReference type="GO" id="GO:0031177">
    <property type="term" value="F:phosphopantetheine binding"/>
    <property type="evidence" value="ECO:0007669"/>
    <property type="project" value="InterPro"/>
</dbReference>
<keyword evidence="3" id="KW-0511">Multifunctional enzyme</keyword>
<dbReference type="CDD" id="cd05274">
    <property type="entry name" value="KR_FAS_SDR_x"/>
    <property type="match status" value="1"/>
</dbReference>
<keyword evidence="6" id="KW-1185">Reference proteome</keyword>
<dbReference type="PROSITE" id="PS50075">
    <property type="entry name" value="CARRIER"/>
    <property type="match status" value="1"/>
</dbReference>
<gene>
    <name evidence="5" type="ORF">BTJ68_09023</name>
</gene>
<dbReference type="PROSITE" id="PS00012">
    <property type="entry name" value="PHOSPHOPANTETHEINE"/>
    <property type="match status" value="1"/>
</dbReference>
<dbReference type="VEuPathDB" id="FungiDB:BTJ68_09023"/>
<dbReference type="InterPro" id="IPR036291">
    <property type="entry name" value="NAD(P)-bd_dom_sf"/>
</dbReference>
<dbReference type="InterPro" id="IPR006162">
    <property type="entry name" value="Ppantetheine_attach_site"/>
</dbReference>
<evidence type="ECO:0000313" key="5">
    <source>
        <dbReference type="EMBL" id="OTA31072.1"/>
    </source>
</evidence>
<evidence type="ECO:0000259" key="4">
    <source>
        <dbReference type="PROSITE" id="PS50075"/>
    </source>
</evidence>
<dbReference type="SUPFAM" id="SSF47336">
    <property type="entry name" value="ACP-like"/>
    <property type="match status" value="1"/>
</dbReference>
<dbReference type="SMART" id="SM00823">
    <property type="entry name" value="PKS_PP"/>
    <property type="match status" value="1"/>
</dbReference>
<dbReference type="EMBL" id="MUNK01000123">
    <property type="protein sequence ID" value="OTA31072.1"/>
    <property type="molecule type" value="Genomic_DNA"/>
</dbReference>
<dbReference type="Gene3D" id="3.40.50.720">
    <property type="entry name" value="NAD(P)-binding Rossmann-like Domain"/>
    <property type="match status" value="1"/>
</dbReference>
<keyword evidence="2" id="KW-0597">Phosphoprotein</keyword>
<name>A0A1Z5T4Y9_HORWE</name>
<dbReference type="GO" id="GO:0004312">
    <property type="term" value="F:fatty acid synthase activity"/>
    <property type="evidence" value="ECO:0007669"/>
    <property type="project" value="TreeGrafter"/>
</dbReference>
<keyword evidence="1" id="KW-0596">Phosphopantetheine</keyword>
<dbReference type="PANTHER" id="PTHR43775">
    <property type="entry name" value="FATTY ACID SYNTHASE"/>
    <property type="match status" value="1"/>
</dbReference>
<dbReference type="SUPFAM" id="SSF51735">
    <property type="entry name" value="NAD(P)-binding Rossmann-fold domains"/>
    <property type="match status" value="2"/>
</dbReference>
<dbReference type="InParanoid" id="A0A1Z5T4Y9"/>
<organism evidence="5 6">
    <name type="scientific">Hortaea werneckii EXF-2000</name>
    <dbReference type="NCBI Taxonomy" id="1157616"/>
    <lineage>
        <taxon>Eukaryota</taxon>
        <taxon>Fungi</taxon>
        <taxon>Dikarya</taxon>
        <taxon>Ascomycota</taxon>
        <taxon>Pezizomycotina</taxon>
        <taxon>Dothideomycetes</taxon>
        <taxon>Dothideomycetidae</taxon>
        <taxon>Mycosphaerellales</taxon>
        <taxon>Teratosphaeriaceae</taxon>
        <taxon>Hortaea</taxon>
    </lineage>
</organism>
<dbReference type="Gene3D" id="1.10.1200.10">
    <property type="entry name" value="ACP-like"/>
    <property type="match status" value="1"/>
</dbReference>
<accession>A0A1Z5T4Y9</accession>
<dbReference type="InterPro" id="IPR009081">
    <property type="entry name" value="PP-bd_ACP"/>
</dbReference>
<proteinExistence type="predicted"/>
<dbReference type="PANTHER" id="PTHR43775:SF22">
    <property type="entry name" value="SYNTHASE, PUTATIVE (JCVI)-RELATED"/>
    <property type="match status" value="1"/>
</dbReference>
<dbReference type="InterPro" id="IPR050091">
    <property type="entry name" value="PKS_NRPS_Biosynth_Enz"/>
</dbReference>
<dbReference type="Pfam" id="PF08659">
    <property type="entry name" value="KR"/>
    <property type="match status" value="1"/>
</dbReference>
<reference evidence="5 6" key="1">
    <citation type="submission" date="2017-01" db="EMBL/GenBank/DDBJ databases">
        <title>The recent genome duplication of the halophilic yeast Hortaea werneckii: insights from long-read sequencing.</title>
        <authorList>
            <person name="Sinha S."/>
            <person name="Flibotte S."/>
            <person name="Neira M."/>
            <person name="Lenassi M."/>
            <person name="Gostincar C."/>
            <person name="Stajich J.E."/>
            <person name="Nislow C.E."/>
        </authorList>
    </citation>
    <scope>NUCLEOTIDE SEQUENCE [LARGE SCALE GENOMIC DNA]</scope>
    <source>
        <strain evidence="5 6">EXF-2000</strain>
    </source>
</reference>
<dbReference type="InterPro" id="IPR057326">
    <property type="entry name" value="KR_dom"/>
</dbReference>
<feature type="domain" description="Carrier" evidence="4">
    <location>
        <begin position="499"/>
        <end position="574"/>
    </location>
</feature>
<dbReference type="Pfam" id="PF00550">
    <property type="entry name" value="PP-binding"/>
    <property type="match status" value="1"/>
</dbReference>
<dbReference type="InterPro" id="IPR013968">
    <property type="entry name" value="PKS_KR"/>
</dbReference>
<dbReference type="InterPro" id="IPR036736">
    <property type="entry name" value="ACP-like_sf"/>
</dbReference>
<evidence type="ECO:0000256" key="3">
    <source>
        <dbReference type="ARBA" id="ARBA00023268"/>
    </source>
</evidence>
<sequence length="577" mass="63019">MSGSVESLAHQLAWVPANYLEEPLRLDRVVVIGENPHDYTAQISSKGYDVSWFSTPDEFHSSSTGAEAVSRPTAIVYVPKRIAAMEEASRAALQASEELVSIVKEVHKDSLSNKVFVITENMFEASSATALSQSPLRGLSRIIASELPDLWGGMIDVEQPDFPLNIMRYVKGRDVIRVMDGIPRVSRLRPLPRDKMHDKKGQPTALPRPEGTYVITGGLGALGLEVAQFLVSKGARRLVLLSRRALPPRSEWQRAPKALLPALEQVKSLEAMGATVYSLPLDISAQTAAADLQRHLSDLQLPPVLGVVHAADVLENELILEITSEAFGRVLEPKMTGALALHKAFPPKSLDFFLLFSSFGQLFGFPGQGSYGSANAFLDGLATHRRGLGDNAISLLWTSWRGAGMASSTEFISAELESKGITDISAEDAFRAWEHIAKFDVDRAVVLRSSVFDHDEELPTDLVADIAVRRSVKNDAVVKRSGDDWAANDIAKDGPELDEYLERKIRGCVADVLMLGGIDEVAPHAALSDLGLDSVMTVGLRKKLQSALKIKVPPTLTWSHPTCKHLVGWFKEKVQSN</sequence>
<dbReference type="AlphaFoldDB" id="A0A1Z5T4Y9"/>
<dbReference type="SMART" id="SM01294">
    <property type="entry name" value="PKS_PP_betabranch"/>
    <property type="match status" value="1"/>
</dbReference>
<dbReference type="STRING" id="1157616.A0A1Z5T4Y9"/>